<evidence type="ECO:0000313" key="2">
    <source>
        <dbReference type="Proteomes" id="UP001372526"/>
    </source>
</evidence>
<gene>
    <name evidence="1" type="primary">phaR</name>
    <name evidence="1" type="ORF">WAZ07_04525</name>
</gene>
<proteinExistence type="predicted"/>
<accession>A0ABU8FF82</accession>
<protein>
    <submittedName>
        <fullName evidence="1">Polyhydroxyalkanoic acid synthase subunit PhaR</fullName>
    </submittedName>
</protein>
<dbReference type="NCBIfam" id="TIGR02132">
    <property type="entry name" value="phaR_Bmeg"/>
    <property type="match status" value="1"/>
</dbReference>
<dbReference type="Proteomes" id="UP001372526">
    <property type="component" value="Unassembled WGS sequence"/>
</dbReference>
<evidence type="ECO:0000313" key="1">
    <source>
        <dbReference type="EMBL" id="MEI4800599.1"/>
    </source>
</evidence>
<dbReference type="EMBL" id="JBAWSX010000002">
    <property type="protein sequence ID" value="MEI4800599.1"/>
    <property type="molecule type" value="Genomic_DNA"/>
</dbReference>
<comment type="caution">
    <text evidence="1">The sequence shown here is derived from an EMBL/GenBank/DDBJ whole genome shotgun (WGS) entry which is preliminary data.</text>
</comment>
<keyword evidence="2" id="KW-1185">Reference proteome</keyword>
<dbReference type="InterPro" id="IPR011729">
    <property type="entry name" value="PhaR_Bmeg_synth"/>
</dbReference>
<sequence>MIEQKLDPLQAWKEVYEQTEKFWGKTLGETIKTEEYSAWMGSVLDLNLFYQKMMNDATKGYLEKVNIPTQEDIARVATLVINLENKVDNIEEFLEGNTESLGQSLTIKRDVTKVKQDIRTLENKLDKILELLEGKNGILEKLQVPTVQAKPDNKK</sequence>
<reference evidence="1 2" key="1">
    <citation type="submission" date="2024-01" db="EMBL/GenBank/DDBJ databases">
        <title>Seven novel Bacillus-like species.</title>
        <authorList>
            <person name="Liu G."/>
        </authorList>
    </citation>
    <scope>NUCLEOTIDE SEQUENCE [LARGE SCALE GENOMIC DNA]</scope>
    <source>
        <strain evidence="1 2">FJAT-51639</strain>
    </source>
</reference>
<organism evidence="1 2">
    <name type="scientific">Bacillus bruguierae</name>
    <dbReference type="NCBI Taxonomy" id="3127667"/>
    <lineage>
        <taxon>Bacteria</taxon>
        <taxon>Bacillati</taxon>
        <taxon>Bacillota</taxon>
        <taxon>Bacilli</taxon>
        <taxon>Bacillales</taxon>
        <taxon>Bacillaceae</taxon>
        <taxon>Bacillus</taxon>
    </lineage>
</organism>
<name>A0ABU8FF82_9BACI</name>
<dbReference type="RefSeq" id="WP_336471503.1">
    <property type="nucleotide sequence ID" value="NZ_JBAWSX010000002.1"/>
</dbReference>